<sequence length="27" mass="3106">MSINHFGFNSNDYHKTVSFYEAVLATL</sequence>
<reference evidence="1" key="1">
    <citation type="submission" date="2021-02" db="EMBL/GenBank/DDBJ databases">
        <authorList>
            <person name="Nowell W R."/>
        </authorList>
    </citation>
    <scope>NUCLEOTIDE SEQUENCE</scope>
</reference>
<gene>
    <name evidence="1" type="ORF">OXD698_LOCUS45683</name>
</gene>
<dbReference type="EMBL" id="CAJOAZ010015422">
    <property type="protein sequence ID" value="CAF4293097.1"/>
    <property type="molecule type" value="Genomic_DNA"/>
</dbReference>
<accession>A0A820HD91</accession>
<proteinExistence type="predicted"/>
<evidence type="ECO:0000313" key="1">
    <source>
        <dbReference type="EMBL" id="CAF4293097.1"/>
    </source>
</evidence>
<comment type="caution">
    <text evidence="1">The sequence shown here is derived from an EMBL/GenBank/DDBJ whole genome shotgun (WGS) entry which is preliminary data.</text>
</comment>
<dbReference type="Proteomes" id="UP000663844">
    <property type="component" value="Unassembled WGS sequence"/>
</dbReference>
<evidence type="ECO:0000313" key="2">
    <source>
        <dbReference type="Proteomes" id="UP000663844"/>
    </source>
</evidence>
<organism evidence="1 2">
    <name type="scientific">Adineta steineri</name>
    <dbReference type="NCBI Taxonomy" id="433720"/>
    <lineage>
        <taxon>Eukaryota</taxon>
        <taxon>Metazoa</taxon>
        <taxon>Spiralia</taxon>
        <taxon>Gnathifera</taxon>
        <taxon>Rotifera</taxon>
        <taxon>Eurotatoria</taxon>
        <taxon>Bdelloidea</taxon>
        <taxon>Adinetida</taxon>
        <taxon>Adinetidae</taxon>
        <taxon>Adineta</taxon>
    </lineage>
</organism>
<name>A0A820HD91_9BILA</name>
<dbReference type="AlphaFoldDB" id="A0A820HD91"/>
<feature type="non-terminal residue" evidence="1">
    <location>
        <position position="27"/>
    </location>
</feature>
<protein>
    <submittedName>
        <fullName evidence="1">Uncharacterized protein</fullName>
    </submittedName>
</protein>